<dbReference type="AlphaFoldDB" id="A0A0F9GC19"/>
<protein>
    <submittedName>
        <fullName evidence="1">Uncharacterized protein</fullName>
    </submittedName>
</protein>
<dbReference type="EMBL" id="LAZR01029060">
    <property type="protein sequence ID" value="KKL60702.1"/>
    <property type="molecule type" value="Genomic_DNA"/>
</dbReference>
<sequence length="66" mass="7788">MTLSRGDTVECSDCKMITYIRSAYCCYFCKRYFCNDYAEKHFKHGLIEEFRLKTAPNNVKNGEKES</sequence>
<name>A0A0F9GC19_9ZZZZ</name>
<organism evidence="1">
    <name type="scientific">marine sediment metagenome</name>
    <dbReference type="NCBI Taxonomy" id="412755"/>
    <lineage>
        <taxon>unclassified sequences</taxon>
        <taxon>metagenomes</taxon>
        <taxon>ecological metagenomes</taxon>
    </lineage>
</organism>
<gene>
    <name evidence="1" type="ORF">LCGC14_2202690</name>
</gene>
<evidence type="ECO:0000313" key="1">
    <source>
        <dbReference type="EMBL" id="KKL60702.1"/>
    </source>
</evidence>
<reference evidence="1" key="1">
    <citation type="journal article" date="2015" name="Nature">
        <title>Complex archaea that bridge the gap between prokaryotes and eukaryotes.</title>
        <authorList>
            <person name="Spang A."/>
            <person name="Saw J.H."/>
            <person name="Jorgensen S.L."/>
            <person name="Zaremba-Niedzwiedzka K."/>
            <person name="Martijn J."/>
            <person name="Lind A.E."/>
            <person name="van Eijk R."/>
            <person name="Schleper C."/>
            <person name="Guy L."/>
            <person name="Ettema T.J."/>
        </authorList>
    </citation>
    <scope>NUCLEOTIDE SEQUENCE</scope>
</reference>
<proteinExistence type="predicted"/>
<comment type="caution">
    <text evidence="1">The sequence shown here is derived from an EMBL/GenBank/DDBJ whole genome shotgun (WGS) entry which is preliminary data.</text>
</comment>
<accession>A0A0F9GC19</accession>